<comment type="caution">
    <text evidence="4">The sequence shown here is derived from an EMBL/GenBank/DDBJ whole genome shotgun (WGS) entry which is preliminary data.</text>
</comment>
<dbReference type="Gene3D" id="2.40.50.40">
    <property type="match status" value="1"/>
</dbReference>
<proteinExistence type="predicted"/>
<dbReference type="SMART" id="SM00199">
    <property type="entry name" value="SCY"/>
    <property type="match status" value="1"/>
</dbReference>
<dbReference type="SUPFAM" id="SSF54117">
    <property type="entry name" value="Interleukin 8-like chemokines"/>
    <property type="match status" value="1"/>
</dbReference>
<feature type="non-terminal residue" evidence="4">
    <location>
        <position position="95"/>
    </location>
</feature>
<gene>
    <name evidence="4" type="ORF">IRJ41_024289</name>
</gene>
<dbReference type="InterPro" id="IPR001811">
    <property type="entry name" value="Chemokine_IL8-like_dom"/>
</dbReference>
<name>A0A9W7WFZ2_TRIRA</name>
<evidence type="ECO:0000259" key="3">
    <source>
        <dbReference type="SMART" id="SM00199"/>
    </source>
</evidence>
<dbReference type="Proteomes" id="UP001059041">
    <property type="component" value="Linkage Group LG17"/>
</dbReference>
<evidence type="ECO:0000256" key="1">
    <source>
        <dbReference type="ARBA" id="ARBA00022514"/>
    </source>
</evidence>
<dbReference type="GO" id="GO:0008009">
    <property type="term" value="F:chemokine activity"/>
    <property type="evidence" value="ECO:0007669"/>
    <property type="project" value="InterPro"/>
</dbReference>
<keyword evidence="5" id="KW-1185">Reference proteome</keyword>
<dbReference type="GO" id="GO:0005615">
    <property type="term" value="C:extracellular space"/>
    <property type="evidence" value="ECO:0007669"/>
    <property type="project" value="UniProtKB-KW"/>
</dbReference>
<keyword evidence="2" id="KW-0732">Signal</keyword>
<dbReference type="Pfam" id="PF00048">
    <property type="entry name" value="IL8"/>
    <property type="match status" value="1"/>
</dbReference>
<keyword evidence="1" id="KW-0202">Cytokine</keyword>
<protein>
    <submittedName>
        <fullName evidence="4">C-C motif chemokine 28</fullName>
    </submittedName>
</protein>
<feature type="domain" description="Chemokine interleukin-8-like" evidence="3">
    <location>
        <begin position="23"/>
        <end position="81"/>
    </location>
</feature>
<dbReference type="GO" id="GO:0006955">
    <property type="term" value="P:immune response"/>
    <property type="evidence" value="ECO:0007669"/>
    <property type="project" value="InterPro"/>
</dbReference>
<accession>A0A9W7WFZ2</accession>
<evidence type="ECO:0000256" key="2">
    <source>
        <dbReference type="SAM" id="SignalP"/>
    </source>
</evidence>
<dbReference type="AlphaFoldDB" id="A0A9W7WFZ2"/>
<feature type="signal peptide" evidence="2">
    <location>
        <begin position="1"/>
        <end position="23"/>
    </location>
</feature>
<dbReference type="InterPro" id="IPR036048">
    <property type="entry name" value="Interleukin_8-like_sf"/>
</dbReference>
<organism evidence="4 5">
    <name type="scientific">Triplophysa rosa</name>
    <name type="common">Cave loach</name>
    <dbReference type="NCBI Taxonomy" id="992332"/>
    <lineage>
        <taxon>Eukaryota</taxon>
        <taxon>Metazoa</taxon>
        <taxon>Chordata</taxon>
        <taxon>Craniata</taxon>
        <taxon>Vertebrata</taxon>
        <taxon>Euteleostomi</taxon>
        <taxon>Actinopterygii</taxon>
        <taxon>Neopterygii</taxon>
        <taxon>Teleostei</taxon>
        <taxon>Ostariophysi</taxon>
        <taxon>Cypriniformes</taxon>
        <taxon>Nemacheilidae</taxon>
        <taxon>Triplophysa</taxon>
    </lineage>
</organism>
<evidence type="ECO:0000313" key="5">
    <source>
        <dbReference type="Proteomes" id="UP001059041"/>
    </source>
</evidence>
<feature type="chain" id="PRO_5040908281" evidence="2">
    <location>
        <begin position="24"/>
        <end position="95"/>
    </location>
</feature>
<sequence>ELKATCALLLLITCVTIFTSTEGFACCLDVSRKIPQKLLRKVSRYEMQTKSGVCDIDAVILHTDHKKICAHLRVLKALKKMKRKQHQTQSLKAEK</sequence>
<reference evidence="4" key="1">
    <citation type="submission" date="2021-02" db="EMBL/GenBank/DDBJ databases">
        <title>Comparative genomics reveals that relaxation of natural selection precedes convergent phenotypic evolution of cavefish.</title>
        <authorList>
            <person name="Peng Z."/>
        </authorList>
    </citation>
    <scope>NUCLEOTIDE SEQUENCE</scope>
    <source>
        <tissue evidence="4">Muscle</tissue>
    </source>
</reference>
<dbReference type="EMBL" id="JAFHDT010000017">
    <property type="protein sequence ID" value="KAI7798301.1"/>
    <property type="molecule type" value="Genomic_DNA"/>
</dbReference>
<evidence type="ECO:0000313" key="4">
    <source>
        <dbReference type="EMBL" id="KAI7798301.1"/>
    </source>
</evidence>